<dbReference type="EMBL" id="JAFJYH010000003">
    <property type="protein sequence ID" value="KAG4426397.1"/>
    <property type="molecule type" value="Genomic_DNA"/>
</dbReference>
<keyword evidence="2" id="KW-1185">Reference proteome</keyword>
<evidence type="ECO:0008006" key="3">
    <source>
        <dbReference type="Google" id="ProtNLM"/>
    </source>
</evidence>
<gene>
    <name evidence="1" type="ORF">IFR04_000580</name>
</gene>
<protein>
    <recommendedName>
        <fullName evidence="3">BTB domain-containing protein</fullName>
    </recommendedName>
</protein>
<reference evidence="1" key="1">
    <citation type="submission" date="2021-02" db="EMBL/GenBank/DDBJ databases">
        <title>Genome sequence Cadophora malorum strain M34.</title>
        <authorList>
            <person name="Stefanovic E."/>
            <person name="Vu D."/>
            <person name="Scully C."/>
            <person name="Dijksterhuis J."/>
            <person name="Roader J."/>
            <person name="Houbraken J."/>
        </authorList>
    </citation>
    <scope>NUCLEOTIDE SEQUENCE</scope>
    <source>
        <strain evidence="1">M34</strain>
    </source>
</reference>
<name>A0A8H8BWH2_9HELO</name>
<comment type="caution">
    <text evidence="1">The sequence shown here is derived from an EMBL/GenBank/DDBJ whole genome shotgun (WGS) entry which is preliminary data.</text>
</comment>
<dbReference type="Proteomes" id="UP000664132">
    <property type="component" value="Unassembled WGS sequence"/>
</dbReference>
<sequence>MASSADPTLEIDAEGDIYIRTYEYMNKRPHTITLIRVSSQVLRDNSDFFNAHFEEFGLDEIMGIHHISLPAFTLWLRIVHGCVDEKELLDLAMTDFERAIEIGNEYEFKLSKMSVWFSIWLGSQDLRNLDADDLRRLLSISTELSHHKTSEVLNILITEAESGDHDPTISNAFKYYPPVPVMSTKQNSILLFLVEVVPVQNYERWGFSESFKAAYGEPLEYYSDFYRLMTTAFDHKVVPRLERFASLGADELSGRYLWFCEMCDDIAQVHSLPMLKRREMEAAWIWNAFDLYEKDSTIDPVALKKAVTHRVHPRIKVEAYWQDKCAKLGWAQDDIAFLNDGCEEDPETERIVDGDEDLEMDTVFAAVAGEQNSTQLEGLVEGLAIRPKIN</sequence>
<proteinExistence type="predicted"/>
<dbReference type="OrthoDB" id="268428at2759"/>
<evidence type="ECO:0000313" key="2">
    <source>
        <dbReference type="Proteomes" id="UP000664132"/>
    </source>
</evidence>
<organism evidence="1 2">
    <name type="scientific">Cadophora malorum</name>
    <dbReference type="NCBI Taxonomy" id="108018"/>
    <lineage>
        <taxon>Eukaryota</taxon>
        <taxon>Fungi</taxon>
        <taxon>Dikarya</taxon>
        <taxon>Ascomycota</taxon>
        <taxon>Pezizomycotina</taxon>
        <taxon>Leotiomycetes</taxon>
        <taxon>Helotiales</taxon>
        <taxon>Ploettnerulaceae</taxon>
        <taxon>Cadophora</taxon>
    </lineage>
</organism>
<evidence type="ECO:0000313" key="1">
    <source>
        <dbReference type="EMBL" id="KAG4426397.1"/>
    </source>
</evidence>
<accession>A0A8H8BWH2</accession>
<dbReference type="AlphaFoldDB" id="A0A8H8BWH2"/>